<gene>
    <name evidence="1" type="ORF">OWV82_014536</name>
</gene>
<protein>
    <submittedName>
        <fullName evidence="1">Transducin/WD40 repeat-like superfamily protein</fullName>
    </submittedName>
</protein>
<keyword evidence="2" id="KW-1185">Reference proteome</keyword>
<accession>A0ACC1XPN4</accession>
<reference evidence="1 2" key="1">
    <citation type="journal article" date="2023" name="Science">
        <title>Complex scaffold remodeling in plant triterpene biosynthesis.</title>
        <authorList>
            <person name="De La Pena R."/>
            <person name="Hodgson H."/>
            <person name="Liu J.C."/>
            <person name="Stephenson M.J."/>
            <person name="Martin A.C."/>
            <person name="Owen C."/>
            <person name="Harkess A."/>
            <person name="Leebens-Mack J."/>
            <person name="Jimenez L.E."/>
            <person name="Osbourn A."/>
            <person name="Sattely E.S."/>
        </authorList>
    </citation>
    <scope>NUCLEOTIDE SEQUENCE [LARGE SCALE GENOMIC DNA]</scope>
    <source>
        <strain evidence="2">cv. JPN11</strain>
        <tissue evidence="1">Leaf</tissue>
    </source>
</reference>
<proteinExistence type="predicted"/>
<comment type="caution">
    <text evidence="1">The sequence shown here is derived from an EMBL/GenBank/DDBJ whole genome shotgun (WGS) entry which is preliminary data.</text>
</comment>
<organism evidence="1 2">
    <name type="scientific">Melia azedarach</name>
    <name type="common">Chinaberry tree</name>
    <dbReference type="NCBI Taxonomy" id="155640"/>
    <lineage>
        <taxon>Eukaryota</taxon>
        <taxon>Viridiplantae</taxon>
        <taxon>Streptophyta</taxon>
        <taxon>Embryophyta</taxon>
        <taxon>Tracheophyta</taxon>
        <taxon>Spermatophyta</taxon>
        <taxon>Magnoliopsida</taxon>
        <taxon>eudicotyledons</taxon>
        <taxon>Gunneridae</taxon>
        <taxon>Pentapetalae</taxon>
        <taxon>rosids</taxon>
        <taxon>malvids</taxon>
        <taxon>Sapindales</taxon>
        <taxon>Meliaceae</taxon>
        <taxon>Melia</taxon>
    </lineage>
</organism>
<evidence type="ECO:0000313" key="2">
    <source>
        <dbReference type="Proteomes" id="UP001164539"/>
    </source>
</evidence>
<name>A0ACC1XPN4_MELAZ</name>
<dbReference type="EMBL" id="CM051401">
    <property type="protein sequence ID" value="KAJ4712260.1"/>
    <property type="molecule type" value="Genomic_DNA"/>
</dbReference>
<dbReference type="Proteomes" id="UP001164539">
    <property type="component" value="Chromosome 8"/>
</dbReference>
<evidence type="ECO:0000313" key="1">
    <source>
        <dbReference type="EMBL" id="KAJ4712260.1"/>
    </source>
</evidence>
<sequence length="411" mass="45724">MNDHMEIMSCRSNYDFQSSHCSSFQSDLSSLSSQPSLASVPSLTSQQSHNQQNQHNLSNTQYHCLTTLKGQNSYVSSLALSGKFLYMGSSDREIRSWDCNPLNSEFDQEIYNNNVVAAGKGAVKSLVVLADKLFSAHQDHKIRVWKINNQEPDHQKYTRIATLPTLGDRAIKILLPKNHVQIRRHKTCTWVHHVDTVSALALTKDETLLYSVSWDRTIKIWRTSDFKCPESITNAHDDAINAVALSDDGDAYTGSADKKIKVWRKNPGEKKHSLVDTLERHNSGINALALNIDGSVLYSGACDRSIVVWEKEDGGDMVVVGALRGHKKSILCIAVVSDLVCSGSADKTIRIWRGVERNYSCLAVLEGHRGPVKCLAAAMDRCNPSDTSYLVYSGSLDSDIKVWQIFVPDLL</sequence>